<accession>A0A9J5W7D1</accession>
<sequence>MHKFISLADNTQPLLSCSTIKKLSVNFVFRYDDSKVEDLRLHICYRTIDLIKKDQPYSLPEVLCISSSIIKLNCENCRILEDCVKK</sequence>
<keyword evidence="2" id="KW-1185">Reference proteome</keyword>
<evidence type="ECO:0000313" key="1">
    <source>
        <dbReference type="EMBL" id="KAG5571132.1"/>
    </source>
</evidence>
<gene>
    <name evidence="1" type="ORF">H5410_060898</name>
</gene>
<dbReference type="EMBL" id="JACXVP010000012">
    <property type="protein sequence ID" value="KAG5571132.1"/>
    <property type="molecule type" value="Genomic_DNA"/>
</dbReference>
<proteinExistence type="predicted"/>
<dbReference type="OrthoDB" id="1212413at2759"/>
<dbReference type="Proteomes" id="UP000824120">
    <property type="component" value="Chromosome 12"/>
</dbReference>
<comment type="caution">
    <text evidence="1">The sequence shown here is derived from an EMBL/GenBank/DDBJ whole genome shotgun (WGS) entry which is preliminary data.</text>
</comment>
<protein>
    <submittedName>
        <fullName evidence="1">Uncharacterized protein</fullName>
    </submittedName>
</protein>
<dbReference type="AlphaFoldDB" id="A0A9J5W7D1"/>
<name>A0A9J5W7D1_SOLCO</name>
<organism evidence="1 2">
    <name type="scientific">Solanum commersonii</name>
    <name type="common">Commerson's wild potato</name>
    <name type="synonym">Commerson's nightshade</name>
    <dbReference type="NCBI Taxonomy" id="4109"/>
    <lineage>
        <taxon>Eukaryota</taxon>
        <taxon>Viridiplantae</taxon>
        <taxon>Streptophyta</taxon>
        <taxon>Embryophyta</taxon>
        <taxon>Tracheophyta</taxon>
        <taxon>Spermatophyta</taxon>
        <taxon>Magnoliopsida</taxon>
        <taxon>eudicotyledons</taxon>
        <taxon>Gunneridae</taxon>
        <taxon>Pentapetalae</taxon>
        <taxon>asterids</taxon>
        <taxon>lamiids</taxon>
        <taxon>Solanales</taxon>
        <taxon>Solanaceae</taxon>
        <taxon>Solanoideae</taxon>
        <taxon>Solaneae</taxon>
        <taxon>Solanum</taxon>
    </lineage>
</organism>
<evidence type="ECO:0000313" key="2">
    <source>
        <dbReference type="Proteomes" id="UP000824120"/>
    </source>
</evidence>
<reference evidence="1 2" key="1">
    <citation type="submission" date="2020-09" db="EMBL/GenBank/DDBJ databases">
        <title>De no assembly of potato wild relative species, Solanum commersonii.</title>
        <authorList>
            <person name="Cho K."/>
        </authorList>
    </citation>
    <scope>NUCLEOTIDE SEQUENCE [LARGE SCALE GENOMIC DNA]</scope>
    <source>
        <strain evidence="1">LZ3.2</strain>
        <tissue evidence="1">Leaf</tissue>
    </source>
</reference>